<name>M4F4V5_BRACM</name>
<evidence type="ECO:0000256" key="4">
    <source>
        <dbReference type="ARBA" id="ARBA00010930"/>
    </source>
</evidence>
<evidence type="ECO:0000259" key="15">
    <source>
        <dbReference type="PROSITE" id="PS50075"/>
    </source>
</evidence>
<dbReference type="UniPathway" id="UPA00094"/>
<keyword evidence="6 14" id="KW-0444">Lipid biosynthesis</keyword>
<dbReference type="GeneID" id="103837325"/>
<dbReference type="HOGENOM" id="CLU_108696_1_0_1"/>
<reference evidence="16" key="3">
    <citation type="submission" date="2023-03" db="UniProtKB">
        <authorList>
            <consortium name="EnsemblPlants"/>
        </authorList>
    </citation>
    <scope>IDENTIFICATION</scope>
    <source>
        <strain evidence="16">cv. Chiifu-401-42</strain>
    </source>
</reference>
<keyword evidence="12" id="KW-0443">Lipid metabolism</keyword>
<dbReference type="STRING" id="51351.M4F4V5"/>
<dbReference type="OrthoDB" id="448946at2759"/>
<keyword evidence="11" id="KW-0809">Transit peptide</keyword>
<dbReference type="GO" id="GO:0000036">
    <property type="term" value="F:acyl carrier activity"/>
    <property type="evidence" value="ECO:0007669"/>
    <property type="project" value="InterPro"/>
</dbReference>
<dbReference type="GO" id="GO:0031177">
    <property type="term" value="F:phosphopantetheine binding"/>
    <property type="evidence" value="ECO:0007669"/>
    <property type="project" value="InterPro"/>
</dbReference>
<accession>M4F4V5</accession>
<dbReference type="InterPro" id="IPR006162">
    <property type="entry name" value="Ppantetheine_attach_site"/>
</dbReference>
<dbReference type="Gramene" id="Bra036109.1">
    <property type="protein sequence ID" value="Bra036109.1-P"/>
    <property type="gene ID" value="Bra036109"/>
</dbReference>
<evidence type="ECO:0000256" key="11">
    <source>
        <dbReference type="ARBA" id="ARBA00022946"/>
    </source>
</evidence>
<dbReference type="eggNOG" id="KOG1748">
    <property type="taxonomic scope" value="Eukaryota"/>
</dbReference>
<dbReference type="OMA" id="EFNIQMA"/>
<dbReference type="PROSITE" id="PS00012">
    <property type="entry name" value="PHOSPHOPANTETHEINE"/>
    <property type="match status" value="1"/>
</dbReference>
<dbReference type="AlphaFoldDB" id="M4F4V5"/>
<dbReference type="InParanoid" id="M4F4V5"/>
<dbReference type="InterPro" id="IPR003231">
    <property type="entry name" value="ACP"/>
</dbReference>
<dbReference type="RefSeq" id="XP_009111933.1">
    <property type="nucleotide sequence ID" value="XM_009113685.2"/>
</dbReference>
<dbReference type="PANTHER" id="PTHR46153">
    <property type="entry name" value="ACYL CARRIER PROTEIN"/>
    <property type="match status" value="1"/>
</dbReference>
<organism evidence="16 17">
    <name type="scientific">Brassica campestris</name>
    <name type="common">Field mustard</name>
    <dbReference type="NCBI Taxonomy" id="3711"/>
    <lineage>
        <taxon>Eukaryota</taxon>
        <taxon>Viridiplantae</taxon>
        <taxon>Streptophyta</taxon>
        <taxon>Embryophyta</taxon>
        <taxon>Tracheophyta</taxon>
        <taxon>Spermatophyta</taxon>
        <taxon>Magnoliopsida</taxon>
        <taxon>eudicotyledons</taxon>
        <taxon>Gunneridae</taxon>
        <taxon>Pentapetalae</taxon>
        <taxon>rosids</taxon>
        <taxon>malvids</taxon>
        <taxon>Brassicales</taxon>
        <taxon>Brassicaceae</taxon>
        <taxon>Brassiceae</taxon>
        <taxon>Brassica</taxon>
    </lineage>
</organism>
<evidence type="ECO:0000256" key="1">
    <source>
        <dbReference type="ARBA" id="ARBA00003180"/>
    </source>
</evidence>
<comment type="similarity">
    <text evidence="4">Belongs to the acyl carrier protein (ACP) family.</text>
</comment>
<dbReference type="NCBIfam" id="TIGR00517">
    <property type="entry name" value="acyl_carrier"/>
    <property type="match status" value="1"/>
</dbReference>
<keyword evidence="17" id="KW-1185">Reference proteome</keyword>
<dbReference type="PANTHER" id="PTHR46153:SF12">
    <property type="entry name" value="ACYL CARRIER PROTEIN 5, CHLOROPLASTIC"/>
    <property type="match status" value="1"/>
</dbReference>
<dbReference type="Proteomes" id="UP000011750">
    <property type="component" value="Chromosome A09"/>
</dbReference>
<keyword evidence="10" id="KW-0276">Fatty acid metabolism</keyword>
<protein>
    <recommendedName>
        <fullName evidence="14">Acyl carrier protein</fullName>
    </recommendedName>
</protein>
<proteinExistence type="inferred from homology"/>
<evidence type="ECO:0000256" key="7">
    <source>
        <dbReference type="ARBA" id="ARBA00022528"/>
    </source>
</evidence>
<dbReference type="KEGG" id="brp:103837325"/>
<dbReference type="SUPFAM" id="SSF47336">
    <property type="entry name" value="ACP-like"/>
    <property type="match status" value="1"/>
</dbReference>
<evidence type="ECO:0000256" key="12">
    <source>
        <dbReference type="ARBA" id="ARBA00023098"/>
    </source>
</evidence>
<evidence type="ECO:0000256" key="6">
    <source>
        <dbReference type="ARBA" id="ARBA00022516"/>
    </source>
</evidence>
<dbReference type="PROSITE" id="PS50075">
    <property type="entry name" value="CARRIER"/>
    <property type="match status" value="1"/>
</dbReference>
<evidence type="ECO:0000256" key="5">
    <source>
        <dbReference type="ARBA" id="ARBA00022450"/>
    </source>
</evidence>
<comment type="subcellular location">
    <subcellularLocation>
        <location evidence="2">Plastid</location>
        <location evidence="2">Chloroplast</location>
    </subcellularLocation>
</comment>
<keyword evidence="5 14" id="KW-0596">Phosphopantetheine</keyword>
<feature type="domain" description="Carrier" evidence="15">
    <location>
        <begin position="61"/>
        <end position="136"/>
    </location>
</feature>
<dbReference type="FunCoup" id="M4F4V5">
    <property type="interactions" value="640"/>
</dbReference>
<evidence type="ECO:0000256" key="13">
    <source>
        <dbReference type="ARBA" id="ARBA00023160"/>
    </source>
</evidence>
<dbReference type="InterPro" id="IPR044813">
    <property type="entry name" value="ACP_chloroplastic"/>
</dbReference>
<dbReference type="EnsemblPlants" id="Bra036109.1">
    <property type="protein sequence ID" value="Bra036109.1-P"/>
    <property type="gene ID" value="Bra036109"/>
</dbReference>
<dbReference type="InterPro" id="IPR036736">
    <property type="entry name" value="ACP-like_sf"/>
</dbReference>
<comment type="pathway">
    <text evidence="3">Lipid metabolism; fatty acid biosynthesis.</text>
</comment>
<dbReference type="NCBIfam" id="NF002148">
    <property type="entry name" value="PRK00982.1-2"/>
    <property type="match status" value="1"/>
</dbReference>
<dbReference type="Pfam" id="PF00550">
    <property type="entry name" value="PP-binding"/>
    <property type="match status" value="1"/>
</dbReference>
<evidence type="ECO:0000256" key="14">
    <source>
        <dbReference type="RuleBase" id="RU000722"/>
    </source>
</evidence>
<keyword evidence="8" id="KW-0597">Phosphoprotein</keyword>
<sequence length="141" mass="15560">MATSFSFSISMQARVSDLSATTTRFCLQKPASIFHNGKTNLSFSQRHPIPARLAISCAVKQETVEKVSEIVKKQLSLAEDQKVTARTKFTELGADSLDTVEIVMGLEEEFGITMAEERAKEIATVQHAAELIEELIQQKTA</sequence>
<dbReference type="Gene3D" id="1.10.1200.10">
    <property type="entry name" value="ACP-like"/>
    <property type="match status" value="1"/>
</dbReference>
<dbReference type="FunFam" id="1.10.1200.10:FF:000017">
    <property type="entry name" value="Acyl carrier protein"/>
    <property type="match status" value="1"/>
</dbReference>
<keyword evidence="13 14" id="KW-0275">Fatty acid biosynthesis</keyword>
<dbReference type="SMART" id="SM00823">
    <property type="entry name" value="PKS_PP"/>
    <property type="match status" value="1"/>
</dbReference>
<dbReference type="InterPro" id="IPR020806">
    <property type="entry name" value="PKS_PP-bd"/>
</dbReference>
<reference evidence="16 17" key="1">
    <citation type="journal article" date="2011" name="Nat. Genet.">
        <title>The genome of the mesopolyploid crop species Brassica rapa.</title>
        <authorList>
            <consortium name="Brassica rapa Genome Sequencing Project Consortium"/>
            <person name="Wang X."/>
            <person name="Wang H."/>
            <person name="Wang J."/>
            <person name="Sun R."/>
            <person name="Wu J."/>
            <person name="Liu S."/>
            <person name="Bai Y."/>
            <person name="Mun J.H."/>
            <person name="Bancroft I."/>
            <person name="Cheng F."/>
            <person name="Huang S."/>
            <person name="Li X."/>
            <person name="Hua W."/>
            <person name="Wang J."/>
            <person name="Wang X."/>
            <person name="Freeling M."/>
            <person name="Pires J.C."/>
            <person name="Paterson A.H."/>
            <person name="Chalhoub B."/>
            <person name="Wang B."/>
            <person name="Hayward A."/>
            <person name="Sharpe A.G."/>
            <person name="Park B.S."/>
            <person name="Weisshaar B."/>
            <person name="Liu B."/>
            <person name="Li B."/>
            <person name="Liu B."/>
            <person name="Tong C."/>
            <person name="Song C."/>
            <person name="Duran C."/>
            <person name="Peng C."/>
            <person name="Geng C."/>
            <person name="Koh C."/>
            <person name="Lin C."/>
            <person name="Edwards D."/>
            <person name="Mu D."/>
            <person name="Shen D."/>
            <person name="Soumpourou E."/>
            <person name="Li F."/>
            <person name="Fraser F."/>
            <person name="Conant G."/>
            <person name="Lassalle G."/>
            <person name="King G.J."/>
            <person name="Bonnema G."/>
            <person name="Tang H."/>
            <person name="Wang H."/>
            <person name="Belcram H."/>
            <person name="Zhou H."/>
            <person name="Hirakawa H."/>
            <person name="Abe H."/>
            <person name="Guo H."/>
            <person name="Wang H."/>
            <person name="Jin H."/>
            <person name="Parkin I.A."/>
            <person name="Batley J."/>
            <person name="Kim J.S."/>
            <person name="Just J."/>
            <person name="Li J."/>
            <person name="Xu J."/>
            <person name="Deng J."/>
            <person name="Kim J.A."/>
            <person name="Li J."/>
            <person name="Yu J."/>
            <person name="Meng J."/>
            <person name="Wang J."/>
            <person name="Min J."/>
            <person name="Poulain J."/>
            <person name="Wang J."/>
            <person name="Hatakeyama K."/>
            <person name="Wu K."/>
            <person name="Wang L."/>
            <person name="Fang L."/>
            <person name="Trick M."/>
            <person name="Links M.G."/>
            <person name="Zhao M."/>
            <person name="Jin M."/>
            <person name="Ramchiary N."/>
            <person name="Drou N."/>
            <person name="Berkman P.J."/>
            <person name="Cai Q."/>
            <person name="Huang Q."/>
            <person name="Li R."/>
            <person name="Tabata S."/>
            <person name="Cheng S."/>
            <person name="Zhang S."/>
            <person name="Zhang S."/>
            <person name="Huang S."/>
            <person name="Sato S."/>
            <person name="Sun S."/>
            <person name="Kwon S.J."/>
            <person name="Choi S.R."/>
            <person name="Lee T.H."/>
            <person name="Fan W."/>
            <person name="Zhao X."/>
            <person name="Tan X."/>
            <person name="Xu X."/>
            <person name="Wang Y."/>
            <person name="Qiu Y."/>
            <person name="Yin Y."/>
            <person name="Li Y."/>
            <person name="Du Y."/>
            <person name="Liao Y."/>
            <person name="Lim Y."/>
            <person name="Narusaka Y."/>
            <person name="Wang Y."/>
            <person name="Wang Z."/>
            <person name="Li Z."/>
            <person name="Wang Z."/>
            <person name="Xiong Z."/>
            <person name="Zhang Z."/>
        </authorList>
    </citation>
    <scope>NUCLEOTIDE SEQUENCE [LARGE SCALE GENOMIC DNA]</scope>
    <source>
        <strain evidence="16 17">cv. Chiifu-401-42</strain>
    </source>
</reference>
<dbReference type="SMR" id="M4F4V5"/>
<keyword evidence="7" id="KW-0150">Chloroplast</keyword>
<dbReference type="HAMAP" id="MF_01217">
    <property type="entry name" value="Acyl_carrier"/>
    <property type="match status" value="1"/>
</dbReference>
<evidence type="ECO:0000313" key="16">
    <source>
        <dbReference type="EnsemblPlants" id="Bra036109.1-P"/>
    </source>
</evidence>
<evidence type="ECO:0000256" key="10">
    <source>
        <dbReference type="ARBA" id="ARBA00022832"/>
    </source>
</evidence>
<keyword evidence="9" id="KW-0934">Plastid</keyword>
<dbReference type="GO" id="GO:0009507">
    <property type="term" value="C:chloroplast"/>
    <property type="evidence" value="ECO:0007669"/>
    <property type="project" value="UniProtKB-SubCell"/>
</dbReference>
<evidence type="ECO:0000256" key="8">
    <source>
        <dbReference type="ARBA" id="ARBA00022553"/>
    </source>
</evidence>
<evidence type="ECO:0000256" key="3">
    <source>
        <dbReference type="ARBA" id="ARBA00005194"/>
    </source>
</evidence>
<comment type="function">
    <text evidence="1 14">Carrier of the growing fatty acid chain in fatty acid biosynthesis.</text>
</comment>
<reference evidence="16 17" key="2">
    <citation type="journal article" date="2018" name="Hortic Res">
        <title>Improved Brassica rapa reference genome by single-molecule sequencing and chromosome conformation capture technologies.</title>
        <authorList>
            <person name="Zhang L."/>
            <person name="Cai X."/>
            <person name="Wu J."/>
            <person name="Liu M."/>
            <person name="Grob S."/>
            <person name="Cheng F."/>
            <person name="Liang J."/>
            <person name="Cai C."/>
            <person name="Liu Z."/>
            <person name="Liu B."/>
            <person name="Wang F."/>
            <person name="Li S."/>
            <person name="Liu F."/>
            <person name="Li X."/>
            <person name="Cheng L."/>
            <person name="Yang W."/>
            <person name="Li M.H."/>
            <person name="Grossniklaus U."/>
            <person name="Zheng H."/>
            <person name="Wang X."/>
        </authorList>
    </citation>
    <scope>NUCLEOTIDE SEQUENCE [LARGE SCALE GENOMIC DNA]</scope>
    <source>
        <strain evidence="16 17">cv. Chiifu-401-42</strain>
    </source>
</reference>
<evidence type="ECO:0000256" key="9">
    <source>
        <dbReference type="ARBA" id="ARBA00022640"/>
    </source>
</evidence>
<evidence type="ECO:0000313" key="17">
    <source>
        <dbReference type="Proteomes" id="UP000011750"/>
    </source>
</evidence>
<evidence type="ECO:0000256" key="2">
    <source>
        <dbReference type="ARBA" id="ARBA00004229"/>
    </source>
</evidence>
<dbReference type="InterPro" id="IPR009081">
    <property type="entry name" value="PP-bd_ACP"/>
</dbReference>